<protein>
    <submittedName>
        <fullName evidence="2">Uncharacterized protein</fullName>
    </submittedName>
</protein>
<gene>
    <name evidence="2" type="ORF">S06H3_03203</name>
</gene>
<name>X1J8R8_9ZZZZ</name>
<feature type="transmembrane region" description="Helical" evidence="1">
    <location>
        <begin position="6"/>
        <end position="24"/>
    </location>
</feature>
<dbReference type="AlphaFoldDB" id="X1J8R8"/>
<proteinExistence type="predicted"/>
<keyword evidence="1" id="KW-1133">Transmembrane helix</keyword>
<keyword evidence="1" id="KW-0812">Transmembrane</keyword>
<comment type="caution">
    <text evidence="2">The sequence shown here is derived from an EMBL/GenBank/DDBJ whole genome shotgun (WGS) entry which is preliminary data.</text>
</comment>
<organism evidence="2">
    <name type="scientific">marine sediment metagenome</name>
    <dbReference type="NCBI Taxonomy" id="412755"/>
    <lineage>
        <taxon>unclassified sequences</taxon>
        <taxon>metagenomes</taxon>
        <taxon>ecological metagenomes</taxon>
    </lineage>
</organism>
<keyword evidence="1" id="KW-0472">Membrane</keyword>
<reference evidence="2" key="1">
    <citation type="journal article" date="2014" name="Front. Microbiol.">
        <title>High frequency of phylogenetically diverse reductive dehalogenase-homologous genes in deep subseafloor sedimentary metagenomes.</title>
        <authorList>
            <person name="Kawai M."/>
            <person name="Futagami T."/>
            <person name="Toyoda A."/>
            <person name="Takaki Y."/>
            <person name="Nishi S."/>
            <person name="Hori S."/>
            <person name="Arai W."/>
            <person name="Tsubouchi T."/>
            <person name="Morono Y."/>
            <person name="Uchiyama I."/>
            <person name="Ito T."/>
            <person name="Fujiyama A."/>
            <person name="Inagaki F."/>
            <person name="Takami H."/>
        </authorList>
    </citation>
    <scope>NUCLEOTIDE SEQUENCE</scope>
    <source>
        <strain evidence="2">Expedition CK06-06</strain>
    </source>
</reference>
<sequence>MIEVEWIGIVLSTVICLVFTVYFVKRASKGTRNTLDSLGRSLDQGILDINEQLKPIIDANSRAMGVVSRLSDSGKMDKAIESRIGKDLIGQNEDVLEMIKMAFPNVAEYIESHPEAITKLMPRLNTLISDPEARKRLNLDLSGTKSDIKRIWEDERD</sequence>
<evidence type="ECO:0000313" key="2">
    <source>
        <dbReference type="EMBL" id="GAH91081.1"/>
    </source>
</evidence>
<evidence type="ECO:0000256" key="1">
    <source>
        <dbReference type="SAM" id="Phobius"/>
    </source>
</evidence>
<accession>X1J8R8</accession>
<dbReference type="EMBL" id="BARV01001014">
    <property type="protein sequence ID" value="GAH91081.1"/>
    <property type="molecule type" value="Genomic_DNA"/>
</dbReference>